<dbReference type="Proteomes" id="UP000297475">
    <property type="component" value="Unassembled WGS sequence"/>
</dbReference>
<dbReference type="Gene3D" id="1.20.1050.10">
    <property type="match status" value="1"/>
</dbReference>
<dbReference type="CDD" id="cd03207">
    <property type="entry name" value="GST_C_8"/>
    <property type="match status" value="1"/>
</dbReference>
<dbReference type="InterPro" id="IPR013196">
    <property type="entry name" value="HTH_11"/>
</dbReference>
<dbReference type="InterPro" id="IPR036390">
    <property type="entry name" value="WH_DNA-bd_sf"/>
</dbReference>
<proteinExistence type="predicted"/>
<comment type="caution">
    <text evidence="3">The sequence shown here is derived from an EMBL/GenBank/DDBJ whole genome shotgun (WGS) entry which is preliminary data.</text>
</comment>
<dbReference type="SUPFAM" id="SSF47616">
    <property type="entry name" value="GST C-terminal domain-like"/>
    <property type="match status" value="1"/>
</dbReference>
<dbReference type="InterPro" id="IPR004045">
    <property type="entry name" value="Glutathione_S-Trfase_N"/>
</dbReference>
<dbReference type="PROSITE" id="PS50405">
    <property type="entry name" value="GST_CTER"/>
    <property type="match status" value="1"/>
</dbReference>
<dbReference type="Gene3D" id="3.40.30.10">
    <property type="entry name" value="Glutaredoxin"/>
    <property type="match status" value="1"/>
</dbReference>
<dbReference type="PROSITE" id="PS50404">
    <property type="entry name" value="GST_NTER"/>
    <property type="match status" value="1"/>
</dbReference>
<dbReference type="InterPro" id="IPR036388">
    <property type="entry name" value="WH-like_DNA-bd_sf"/>
</dbReference>
<keyword evidence="4" id="KW-1185">Reference proteome</keyword>
<evidence type="ECO:0000259" key="1">
    <source>
        <dbReference type="PROSITE" id="PS50404"/>
    </source>
</evidence>
<dbReference type="AlphaFoldDB" id="A0A4Z0W6Q5"/>
<feature type="domain" description="GST N-terminal" evidence="1">
    <location>
        <begin position="247"/>
        <end position="327"/>
    </location>
</feature>
<dbReference type="InterPro" id="IPR040079">
    <property type="entry name" value="Glutathione_S-Trfase"/>
</dbReference>
<dbReference type="InterPro" id="IPR036282">
    <property type="entry name" value="Glutathione-S-Trfase_C_sf"/>
</dbReference>
<reference evidence="3 4" key="1">
    <citation type="submission" date="2019-04" db="EMBL/GenBank/DDBJ databases">
        <title>Natronospirillum operosus gen. nov., sp. nov., a haloalkaliphilic satellite isolated from decaying biomass of laboratory culture of cyanobacterium Geitlerinema sp. and proposal of Natronospirillaceae fam. nov. and Saccharospirillaceae fam. nov.</title>
        <authorList>
            <person name="Kevbrin V."/>
            <person name="Boltyanskaya Y."/>
            <person name="Koziaeva V."/>
            <person name="Grouzdev D.S."/>
            <person name="Park M."/>
            <person name="Cho J."/>
        </authorList>
    </citation>
    <scope>NUCLEOTIDE SEQUENCE [LARGE SCALE GENOMIC DNA]</scope>
    <source>
        <strain evidence="3 4">G-116</strain>
    </source>
</reference>
<dbReference type="RefSeq" id="WP_135484680.1">
    <property type="nucleotide sequence ID" value="NZ_SRMF01000011.1"/>
</dbReference>
<sequence>MSSAERLFDLLQALRRRRRPVTAAVLADELGVSQRTLYRDINRLKAIGADVQGEPGMGYVLKPGFLLPPLMLSEEEIEALTLGLSWVRKGDDQELSLAAREALSKIASILPAELRFRVDDSPLLVGNRPALQTPADPGLLRRAIRSGQTIRLHYRDQAGAVTERLVWPIAIGYLDSRRTLIAWCELRQDFRQFRLDRALDIECLETRYPGRRSELYRRWQKSLLPVSGISAAHTGSTPTENEDKAMNRTITLYTNPMSRGAIAHWMLEEVAAPYRTEILDFGTSMKAEPYLTINPMGKVPAIQHGDVIVTEAPAICAYLADAFPEAGLAPPRDQRGDYYRWLFFAAGPLEQTVSLQSLGYKLNEQEQMSLGCGTLPTVLDTLASALRHRPYITGRQFTAADVYVGSHIGWGMQFGTIDSRPEFTAYWNRIKDRPAQQRVDEFIHKLTAKQAWVEE</sequence>
<name>A0A4Z0W6Q5_9GAMM</name>
<gene>
    <name evidence="3" type="ORF">E4656_17440</name>
</gene>
<dbReference type="Pfam" id="PF08279">
    <property type="entry name" value="HTH_11"/>
    <property type="match status" value="1"/>
</dbReference>
<dbReference type="InterPro" id="IPR026881">
    <property type="entry name" value="WYL_dom"/>
</dbReference>
<organism evidence="3 4">
    <name type="scientific">Natronospirillum operosum</name>
    <dbReference type="NCBI Taxonomy" id="2759953"/>
    <lineage>
        <taxon>Bacteria</taxon>
        <taxon>Pseudomonadati</taxon>
        <taxon>Pseudomonadota</taxon>
        <taxon>Gammaproteobacteria</taxon>
        <taxon>Oceanospirillales</taxon>
        <taxon>Natronospirillaceae</taxon>
        <taxon>Natronospirillum</taxon>
    </lineage>
</organism>
<dbReference type="SUPFAM" id="SSF52833">
    <property type="entry name" value="Thioredoxin-like"/>
    <property type="match status" value="1"/>
</dbReference>
<dbReference type="PANTHER" id="PTHR34580:SF3">
    <property type="entry name" value="PROTEIN PAFB"/>
    <property type="match status" value="1"/>
</dbReference>
<dbReference type="SFLD" id="SFLDG01150">
    <property type="entry name" value="Main.1:_Beta-like"/>
    <property type="match status" value="1"/>
</dbReference>
<dbReference type="Pfam" id="PF02798">
    <property type="entry name" value="GST_N"/>
    <property type="match status" value="1"/>
</dbReference>
<evidence type="ECO:0000259" key="2">
    <source>
        <dbReference type="PROSITE" id="PS50405"/>
    </source>
</evidence>
<dbReference type="Pfam" id="PF13280">
    <property type="entry name" value="WYL"/>
    <property type="match status" value="1"/>
</dbReference>
<dbReference type="SFLD" id="SFLDS00019">
    <property type="entry name" value="Glutathione_Transferase_(cytos"/>
    <property type="match status" value="1"/>
</dbReference>
<dbReference type="InterPro" id="IPR010987">
    <property type="entry name" value="Glutathione-S-Trfase_C-like"/>
</dbReference>
<dbReference type="CDD" id="cd03046">
    <property type="entry name" value="GST_N_GTT1_like"/>
    <property type="match status" value="1"/>
</dbReference>
<accession>A0A4Z0W6Q5</accession>
<dbReference type="SFLD" id="SFLDG00358">
    <property type="entry name" value="Main_(cytGST)"/>
    <property type="match status" value="1"/>
</dbReference>
<dbReference type="OrthoDB" id="5740960at2"/>
<dbReference type="Gene3D" id="1.10.10.10">
    <property type="entry name" value="Winged helix-like DNA-binding domain superfamily/Winged helix DNA-binding domain"/>
    <property type="match status" value="1"/>
</dbReference>
<evidence type="ECO:0000313" key="3">
    <source>
        <dbReference type="EMBL" id="TGG90720.1"/>
    </source>
</evidence>
<dbReference type="InterPro" id="IPR036249">
    <property type="entry name" value="Thioredoxin-like_sf"/>
</dbReference>
<evidence type="ECO:0000313" key="4">
    <source>
        <dbReference type="Proteomes" id="UP000297475"/>
    </source>
</evidence>
<dbReference type="PROSITE" id="PS52050">
    <property type="entry name" value="WYL"/>
    <property type="match status" value="1"/>
</dbReference>
<dbReference type="EMBL" id="SRMF01000011">
    <property type="protein sequence ID" value="TGG90720.1"/>
    <property type="molecule type" value="Genomic_DNA"/>
</dbReference>
<dbReference type="SUPFAM" id="SSF46785">
    <property type="entry name" value="Winged helix' DNA-binding domain"/>
    <property type="match status" value="1"/>
</dbReference>
<protein>
    <submittedName>
        <fullName evidence="3">HTH domain-containing protein</fullName>
    </submittedName>
</protein>
<dbReference type="InterPro" id="IPR051534">
    <property type="entry name" value="CBASS_pafABC_assoc_protein"/>
</dbReference>
<dbReference type="PANTHER" id="PTHR34580">
    <property type="match status" value="1"/>
</dbReference>
<feature type="domain" description="GST C-terminal" evidence="2">
    <location>
        <begin position="331"/>
        <end position="451"/>
    </location>
</feature>